<evidence type="ECO:0000313" key="2">
    <source>
        <dbReference type="Proteomes" id="UP000836387"/>
    </source>
</evidence>
<keyword evidence="2" id="KW-1185">Reference proteome</keyword>
<gene>
    <name evidence="1" type="ORF">CRV2_00018523</name>
</gene>
<dbReference type="Proteomes" id="UP000836387">
    <property type="component" value="Unassembled WGS sequence"/>
</dbReference>
<reference evidence="1" key="2">
    <citation type="submission" date="2021-10" db="EMBL/GenBank/DDBJ databases">
        <authorList>
            <person name="Piombo E."/>
        </authorList>
    </citation>
    <scope>NUCLEOTIDE SEQUENCE</scope>
</reference>
<name>A0ACA9UBA9_BIOOC</name>
<protein>
    <submittedName>
        <fullName evidence="1">Uncharacterized protein</fullName>
    </submittedName>
</protein>
<accession>A0ACA9UBA9</accession>
<reference evidence="1" key="1">
    <citation type="submission" date="2020-04" db="EMBL/GenBank/DDBJ databases">
        <authorList>
            <person name="Broberg M."/>
        </authorList>
    </citation>
    <scope>NUCLEOTIDE SEQUENCE</scope>
</reference>
<proteinExistence type="predicted"/>
<evidence type="ECO:0000313" key="1">
    <source>
        <dbReference type="EMBL" id="CAG9950367.1"/>
    </source>
</evidence>
<organism evidence="1 2">
    <name type="scientific">Clonostachys rosea f. rosea IK726</name>
    <dbReference type="NCBI Taxonomy" id="1349383"/>
    <lineage>
        <taxon>Eukaryota</taxon>
        <taxon>Fungi</taxon>
        <taxon>Dikarya</taxon>
        <taxon>Ascomycota</taxon>
        <taxon>Pezizomycotina</taxon>
        <taxon>Sordariomycetes</taxon>
        <taxon>Hypocreomycetidae</taxon>
        <taxon>Hypocreales</taxon>
        <taxon>Bionectriaceae</taxon>
        <taxon>Clonostachys</taxon>
    </lineage>
</organism>
<dbReference type="EMBL" id="CADEHS020000167">
    <property type="protein sequence ID" value="CAG9950367.1"/>
    <property type="molecule type" value="Genomic_DNA"/>
</dbReference>
<comment type="caution">
    <text evidence="1">The sequence shown here is derived from an EMBL/GenBank/DDBJ whole genome shotgun (WGS) entry which is preliminary data.</text>
</comment>
<sequence>MTSSAQNLDPFSKHMRDNTDKMVAEGHPERIVGDVQSLIIAVTKHFNLVPDSIVKSLPSYLHDIWYKCIQAGKNITAWSESQDVLVCHLVAVRNLGSPPPPAGSTKGNTLSDGRIFWSDLPLFAQDLVEEFSSRFYQKGSYTSEQYQNMGAFLGRLISVGIYDGPALCTLSLFREILEVPRSLNIGPESGEIPLDHLLFALSSLISHSRWSLPILASNHPSTPTTDDSHPDLTGLGELAIKAGNIPSSGYSPQRWAFWMERLQELSQCGDREVQSRAEDCRDSMEEAQTMNRLLYQPDPDAGVDILDLFLQSTQDNYTLGGQGFAFLSAGRDTTAYSISWLIKEIHHRDNRHLRAADRIRDEVEELGFTDGFLKYGDTPKLRFANAMWDETARLNTVSPAGQMEAAEDDVLPAVPELSMPPRHIKKGDIASYQNYVLSRMPEVWGETLPCSTHRDGSRIMEKYHSWNAGPRSCLGRALATYEDIAISAAILQRFDVLLSNTEREYEPLAALNMGVKGGLKIRVRARP</sequence>